<dbReference type="AlphaFoldDB" id="A0A830FFD6"/>
<keyword evidence="1" id="KW-0472">Membrane</keyword>
<keyword evidence="1" id="KW-1133">Transmembrane helix</keyword>
<dbReference type="Proteomes" id="UP000607197">
    <property type="component" value="Unassembled WGS sequence"/>
</dbReference>
<dbReference type="OrthoDB" id="269933at2157"/>
<feature type="transmembrane region" description="Helical" evidence="1">
    <location>
        <begin position="83"/>
        <end position="101"/>
    </location>
</feature>
<feature type="transmembrane region" description="Helical" evidence="1">
    <location>
        <begin position="12"/>
        <end position="29"/>
    </location>
</feature>
<keyword evidence="1" id="KW-0812">Transmembrane</keyword>
<sequence length="112" mass="11509">MALRDAFDWRSAVYAIIALAGTGTLALGSPPLVEAFAFALIAVVAAVGVPVAGREAVPEYDRVFAVCLGAIGVAQLAAEGLAILPVLFALIGVSSVVAMVYERYTGRSTRLA</sequence>
<comment type="caution">
    <text evidence="2">The sequence shown here is derived from an EMBL/GenBank/DDBJ whole genome shotgun (WGS) entry which is preliminary data.</text>
</comment>
<protein>
    <submittedName>
        <fullName evidence="2">Uncharacterized protein</fullName>
    </submittedName>
</protein>
<reference evidence="2" key="2">
    <citation type="submission" date="2020-09" db="EMBL/GenBank/DDBJ databases">
        <authorList>
            <person name="Sun Q."/>
            <person name="Ohkuma M."/>
        </authorList>
    </citation>
    <scope>NUCLEOTIDE SEQUENCE</scope>
    <source>
        <strain evidence="2">JCM 19596</strain>
    </source>
</reference>
<gene>
    <name evidence="2" type="ORF">GCM10009039_05070</name>
</gene>
<feature type="transmembrane region" description="Helical" evidence="1">
    <location>
        <begin position="35"/>
        <end position="53"/>
    </location>
</feature>
<evidence type="ECO:0000313" key="2">
    <source>
        <dbReference type="EMBL" id="GGL49921.1"/>
    </source>
</evidence>
<dbReference type="RefSeq" id="WP_188975514.1">
    <property type="nucleotide sequence ID" value="NZ_BMPG01000001.1"/>
</dbReference>
<organism evidence="2 3">
    <name type="scientific">Halocalculus aciditolerans</name>
    <dbReference type="NCBI Taxonomy" id="1383812"/>
    <lineage>
        <taxon>Archaea</taxon>
        <taxon>Methanobacteriati</taxon>
        <taxon>Methanobacteriota</taxon>
        <taxon>Stenosarchaea group</taxon>
        <taxon>Halobacteria</taxon>
        <taxon>Halobacteriales</taxon>
        <taxon>Halobacteriaceae</taxon>
        <taxon>Halocalculus</taxon>
    </lineage>
</organism>
<dbReference type="EMBL" id="BMPG01000001">
    <property type="protein sequence ID" value="GGL49921.1"/>
    <property type="molecule type" value="Genomic_DNA"/>
</dbReference>
<name>A0A830FFD6_9EURY</name>
<accession>A0A830FFD6</accession>
<reference evidence="2" key="1">
    <citation type="journal article" date="2014" name="Int. J. Syst. Evol. Microbiol.">
        <title>Complete genome sequence of Corynebacterium casei LMG S-19264T (=DSM 44701T), isolated from a smear-ripened cheese.</title>
        <authorList>
            <consortium name="US DOE Joint Genome Institute (JGI-PGF)"/>
            <person name="Walter F."/>
            <person name="Albersmeier A."/>
            <person name="Kalinowski J."/>
            <person name="Ruckert C."/>
        </authorList>
    </citation>
    <scope>NUCLEOTIDE SEQUENCE</scope>
    <source>
        <strain evidence="2">JCM 19596</strain>
    </source>
</reference>
<evidence type="ECO:0000256" key="1">
    <source>
        <dbReference type="SAM" id="Phobius"/>
    </source>
</evidence>
<evidence type="ECO:0000313" key="3">
    <source>
        <dbReference type="Proteomes" id="UP000607197"/>
    </source>
</evidence>
<keyword evidence="3" id="KW-1185">Reference proteome</keyword>
<proteinExistence type="predicted"/>